<dbReference type="AlphaFoldDB" id="A0AA50KL54"/>
<evidence type="ECO:0008006" key="3">
    <source>
        <dbReference type="Google" id="ProtNLM"/>
    </source>
</evidence>
<dbReference type="Proteomes" id="UP001223802">
    <property type="component" value="Chromosome"/>
</dbReference>
<name>A0AA50KL54_9GAMM</name>
<keyword evidence="2" id="KW-1185">Reference proteome</keyword>
<sequence>MDNEYWLQRYPHQPVAFWQLLSGRKKPEEWAAASKELHFRGYDTTPISPWHQQVGLKVEHYRLMDPELTEREFCRRLHYSLTKYRKLIAGQYPLLLADLEHLSDITGMSLEYWLPKNDR</sequence>
<evidence type="ECO:0000313" key="2">
    <source>
        <dbReference type="Proteomes" id="UP001223802"/>
    </source>
</evidence>
<dbReference type="KEGG" id="ope:PU634_10540"/>
<gene>
    <name evidence="1" type="ORF">PU634_10540</name>
</gene>
<evidence type="ECO:0000313" key="1">
    <source>
        <dbReference type="EMBL" id="WMC09554.1"/>
    </source>
</evidence>
<reference evidence="1 2" key="1">
    <citation type="submission" date="2023-02" db="EMBL/GenBank/DDBJ databases">
        <title>Complete genome sequence of a novel bacterium Oceanimonas sp. NTOU-MSR1 isolated from marine coast sediment.</title>
        <authorList>
            <person name="Yang H.-T."/>
            <person name="Chen Y.-L."/>
            <person name="Ho Y.-N."/>
        </authorList>
    </citation>
    <scope>NUCLEOTIDE SEQUENCE [LARGE SCALE GENOMIC DNA]</scope>
    <source>
        <strain evidence="1 2">NTOU-MSR1</strain>
    </source>
</reference>
<protein>
    <recommendedName>
        <fullName evidence="3">DNA-binding protein</fullName>
    </recommendedName>
</protein>
<dbReference type="EMBL" id="CP118224">
    <property type="protein sequence ID" value="WMC09554.1"/>
    <property type="molecule type" value="Genomic_DNA"/>
</dbReference>
<organism evidence="1 2">
    <name type="scientific">Oceanimonas pelagia</name>
    <dbReference type="NCBI Taxonomy" id="3028314"/>
    <lineage>
        <taxon>Bacteria</taxon>
        <taxon>Pseudomonadati</taxon>
        <taxon>Pseudomonadota</taxon>
        <taxon>Gammaproteobacteria</taxon>
        <taxon>Aeromonadales</taxon>
        <taxon>Aeromonadaceae</taxon>
        <taxon>Oceanimonas</taxon>
    </lineage>
</organism>
<accession>A0AA50KL54</accession>
<dbReference type="RefSeq" id="WP_306760749.1">
    <property type="nucleotide sequence ID" value="NZ_CP118224.1"/>
</dbReference>
<proteinExistence type="predicted"/>